<dbReference type="RefSeq" id="XP_005781729.1">
    <property type="nucleotide sequence ID" value="XM_005781672.1"/>
</dbReference>
<dbReference type="STRING" id="2903.R1ERP4"/>
<dbReference type="AlphaFoldDB" id="A0A0D3K0L5"/>
<dbReference type="eggNOG" id="KOG2074">
    <property type="taxonomic scope" value="Eukaryota"/>
</dbReference>
<reference evidence="3" key="1">
    <citation type="journal article" date="2013" name="Nature">
        <title>Pan genome of the phytoplankton Emiliania underpins its global distribution.</title>
        <authorList>
            <person name="Read B.A."/>
            <person name="Kegel J."/>
            <person name="Klute M.J."/>
            <person name="Kuo A."/>
            <person name="Lefebvre S.C."/>
            <person name="Maumus F."/>
            <person name="Mayer C."/>
            <person name="Miller J."/>
            <person name="Monier A."/>
            <person name="Salamov A."/>
            <person name="Young J."/>
            <person name="Aguilar M."/>
            <person name="Claverie J.M."/>
            <person name="Frickenhaus S."/>
            <person name="Gonzalez K."/>
            <person name="Herman E.K."/>
            <person name="Lin Y.C."/>
            <person name="Napier J."/>
            <person name="Ogata H."/>
            <person name="Sarno A.F."/>
            <person name="Shmutz J."/>
            <person name="Schroeder D."/>
            <person name="de Vargas C."/>
            <person name="Verret F."/>
            <person name="von Dassow P."/>
            <person name="Valentin K."/>
            <person name="Van de Peer Y."/>
            <person name="Wheeler G."/>
            <person name="Dacks J.B."/>
            <person name="Delwiche C.F."/>
            <person name="Dyhrman S.T."/>
            <person name="Glockner G."/>
            <person name="John U."/>
            <person name="Richards T."/>
            <person name="Worden A.Z."/>
            <person name="Zhang X."/>
            <person name="Grigoriev I.V."/>
            <person name="Allen A.E."/>
            <person name="Bidle K."/>
            <person name="Borodovsky M."/>
            <person name="Bowler C."/>
            <person name="Brownlee C."/>
            <person name="Cock J.M."/>
            <person name="Elias M."/>
            <person name="Gladyshev V.N."/>
            <person name="Groth M."/>
            <person name="Guda C."/>
            <person name="Hadaegh A."/>
            <person name="Iglesias-Rodriguez M.D."/>
            <person name="Jenkins J."/>
            <person name="Jones B.M."/>
            <person name="Lawson T."/>
            <person name="Leese F."/>
            <person name="Lindquist E."/>
            <person name="Lobanov A."/>
            <person name="Lomsadze A."/>
            <person name="Malik S.B."/>
            <person name="Marsh M.E."/>
            <person name="Mackinder L."/>
            <person name="Mock T."/>
            <person name="Mueller-Roeber B."/>
            <person name="Pagarete A."/>
            <person name="Parker M."/>
            <person name="Probert I."/>
            <person name="Quesneville H."/>
            <person name="Raines C."/>
            <person name="Rensing S.A."/>
            <person name="Riano-Pachon D.M."/>
            <person name="Richier S."/>
            <person name="Rokitta S."/>
            <person name="Shiraiwa Y."/>
            <person name="Soanes D.M."/>
            <person name="van der Giezen M."/>
            <person name="Wahlund T.M."/>
            <person name="Williams B."/>
            <person name="Wilson W."/>
            <person name="Wolfe G."/>
            <person name="Wurch L.L."/>
        </authorList>
    </citation>
    <scope>NUCLEOTIDE SEQUENCE</scope>
</reference>
<accession>A0A0D3K0L5</accession>
<proteinExistence type="predicted"/>
<dbReference type="GO" id="GO:0006351">
    <property type="term" value="P:DNA-templated transcription"/>
    <property type="evidence" value="ECO:0007669"/>
    <property type="project" value="InterPro"/>
</dbReference>
<dbReference type="EnsemblProtists" id="EOD29300">
    <property type="protein sequence ID" value="EOD29300"/>
    <property type="gene ID" value="EMIHUDRAFT_203912"/>
</dbReference>
<dbReference type="InterPro" id="IPR011993">
    <property type="entry name" value="PH-like_dom_sf"/>
</dbReference>
<evidence type="ECO:0000259" key="1">
    <source>
        <dbReference type="Pfam" id="PF08567"/>
    </source>
</evidence>
<dbReference type="PANTHER" id="PTHR12856">
    <property type="entry name" value="TRANSCRIPTION INITIATION FACTOR IIH-RELATED"/>
    <property type="match status" value="1"/>
</dbReference>
<evidence type="ECO:0000313" key="2">
    <source>
        <dbReference type="EnsemblProtists" id="EOD29300"/>
    </source>
</evidence>
<name>A0A0D3K0L5_EMIH1</name>
<dbReference type="HOGENOM" id="CLU_1028341_0_0_1"/>
<dbReference type="Gene3D" id="6.10.140.1200">
    <property type="match status" value="1"/>
</dbReference>
<reference evidence="2" key="2">
    <citation type="submission" date="2024-10" db="UniProtKB">
        <authorList>
            <consortium name="EnsemblProtists"/>
        </authorList>
    </citation>
    <scope>IDENTIFICATION</scope>
</reference>
<dbReference type="Proteomes" id="UP000013827">
    <property type="component" value="Unassembled WGS sequence"/>
</dbReference>
<dbReference type="InterPro" id="IPR027079">
    <property type="entry name" value="Tfb1/GTF2H1"/>
</dbReference>
<keyword evidence="3" id="KW-1185">Reference proteome</keyword>
<dbReference type="SUPFAM" id="SSF140383">
    <property type="entry name" value="BSD domain-like"/>
    <property type="match status" value="1"/>
</dbReference>
<sequence length="271" mass="29134">MPPRYSRTTADVDLDEEAELRRLESGADPTPDAPCVDLTEPTQAVSRPAQHDEGLLFACAASHQRAVKQPASRGQLRLTQQRLEFEPHGAPRLVIALAAISAFKQSKASVGNVMAKIVLASGESHIFTFEALEDRQRLAETAGLSAAEEAAADRHLSSDPELRRLYQSVVGSGVLSAADFWAQRRGLLRAAMQREGLSTRRQQPTDAESSAATAAAAGCEQPEANAATVAFTLTPAMIARIFEKYPRVQRSFLDNAAEAEAPDGPEVRGCT</sequence>
<dbReference type="GO" id="GO:0000439">
    <property type="term" value="C:transcription factor TFIIH core complex"/>
    <property type="evidence" value="ECO:0007669"/>
    <property type="project" value="InterPro"/>
</dbReference>
<feature type="domain" description="TFIIH p62 subunit N-terminal" evidence="1">
    <location>
        <begin position="73"/>
        <end position="136"/>
    </location>
</feature>
<protein>
    <recommendedName>
        <fullName evidence="1">TFIIH p62 subunit N-terminal domain-containing protein</fullName>
    </recommendedName>
</protein>
<dbReference type="CDD" id="cd13229">
    <property type="entry name" value="PH_TFIIH"/>
    <property type="match status" value="1"/>
</dbReference>
<evidence type="ECO:0000313" key="3">
    <source>
        <dbReference type="Proteomes" id="UP000013827"/>
    </source>
</evidence>
<dbReference type="GO" id="GO:0006289">
    <property type="term" value="P:nucleotide-excision repair"/>
    <property type="evidence" value="ECO:0007669"/>
    <property type="project" value="InterPro"/>
</dbReference>
<dbReference type="InterPro" id="IPR013876">
    <property type="entry name" value="TFIIH_BTF_p62_N"/>
</dbReference>
<dbReference type="GeneID" id="19046649"/>
<dbReference type="Pfam" id="PF08567">
    <property type="entry name" value="PH_TFIIH"/>
    <property type="match status" value="1"/>
</dbReference>
<organism evidence="2 3">
    <name type="scientific">Emiliania huxleyi (strain CCMP1516)</name>
    <dbReference type="NCBI Taxonomy" id="280463"/>
    <lineage>
        <taxon>Eukaryota</taxon>
        <taxon>Haptista</taxon>
        <taxon>Haptophyta</taxon>
        <taxon>Prymnesiophyceae</taxon>
        <taxon>Isochrysidales</taxon>
        <taxon>Noelaerhabdaceae</taxon>
        <taxon>Emiliania</taxon>
    </lineage>
</organism>
<dbReference type="PaxDb" id="2903-EOD29300"/>
<dbReference type="Gene3D" id="2.30.29.30">
    <property type="entry name" value="Pleckstrin-homology domain (PH domain)/Phosphotyrosine-binding domain (PTB)"/>
    <property type="match status" value="1"/>
</dbReference>
<dbReference type="InterPro" id="IPR035925">
    <property type="entry name" value="BSD_dom_sf"/>
</dbReference>
<dbReference type="KEGG" id="ehx:EMIHUDRAFT_203912"/>